<accession>A0A1E5QQG1</accession>
<feature type="transmembrane region" description="Helical" evidence="1">
    <location>
        <begin position="41"/>
        <end position="59"/>
    </location>
</feature>
<organism evidence="2">
    <name type="scientific">Desertifilum tharense IPPAS B-1220</name>
    <dbReference type="NCBI Taxonomy" id="1781255"/>
    <lineage>
        <taxon>Bacteria</taxon>
        <taxon>Bacillati</taxon>
        <taxon>Cyanobacteriota</taxon>
        <taxon>Cyanophyceae</taxon>
        <taxon>Desertifilales</taxon>
        <taxon>Desertifilaceae</taxon>
        <taxon>Desertifilum</taxon>
    </lineage>
</organism>
<reference evidence="2" key="1">
    <citation type="submission" date="2016-09" db="EMBL/GenBank/DDBJ databases">
        <title>Draft genome of thermotolerant cyanobacterium Desertifilum sp. strain IPPAS B-1220.</title>
        <authorList>
            <person name="Sinetova M.A."/>
            <person name="Bolakhan K."/>
            <person name="Zayadan B.K."/>
            <person name="Mironov K.S."/>
            <person name="Ustinova V."/>
            <person name="Kupriyanova E.V."/>
            <person name="Sidorov R.A."/>
            <person name="Skrypnik A.N."/>
            <person name="Gogoleva N.E."/>
            <person name="Gogolev Y.V."/>
            <person name="Los D.A."/>
        </authorList>
    </citation>
    <scope>NUCLEOTIDE SEQUENCE [LARGE SCALE GENOMIC DNA]</scope>
    <source>
        <strain evidence="2">IPPAS B-1220</strain>
    </source>
</reference>
<dbReference type="OrthoDB" id="427256at2"/>
<proteinExistence type="predicted"/>
<sequence length="165" mass="18101">MASTQDLERTQKLAQKGLWTTGLLTFFFPLLGYMYTGRYKALLKGFGICLGALFVFFLINPSAADDEDSANGIFFLYLVGATIDNTRAVRKAKNSVGTQPVLNPDLNVKLLKLAKAKGEISLADCVIETSLPPEKIQGVLNDLQRQDLIRVANRSSDGAVVYRIV</sequence>
<keyword evidence="1" id="KW-0812">Transmembrane</keyword>
<dbReference type="STRING" id="1781255.BH720_02515"/>
<feature type="transmembrane region" description="Helical" evidence="1">
    <location>
        <begin position="17"/>
        <end position="35"/>
    </location>
</feature>
<evidence type="ECO:0000256" key="1">
    <source>
        <dbReference type="SAM" id="Phobius"/>
    </source>
</evidence>
<comment type="caution">
    <text evidence="2">The sequence shown here is derived from an EMBL/GenBank/DDBJ whole genome shotgun (WGS) entry which is preliminary data.</text>
</comment>
<evidence type="ECO:0000313" key="2">
    <source>
        <dbReference type="EMBL" id="OEJ76896.1"/>
    </source>
</evidence>
<gene>
    <name evidence="2" type="ORF">BH720_02515</name>
</gene>
<name>A0A1E5QQG1_9CYAN</name>
<keyword evidence="1" id="KW-1133">Transmembrane helix</keyword>
<protein>
    <submittedName>
        <fullName evidence="2">Uncharacterized protein</fullName>
    </submittedName>
</protein>
<dbReference type="EMBL" id="MJGC01000025">
    <property type="protein sequence ID" value="OEJ76896.1"/>
    <property type="molecule type" value="Genomic_DNA"/>
</dbReference>
<dbReference type="AlphaFoldDB" id="A0A1E5QQG1"/>
<keyword evidence="1" id="KW-0472">Membrane</keyword>